<organism evidence="1">
    <name type="scientific">Siphoviridae sp. ctOiG6</name>
    <dbReference type="NCBI Taxonomy" id="2826313"/>
    <lineage>
        <taxon>Viruses</taxon>
        <taxon>Duplodnaviria</taxon>
        <taxon>Heunggongvirae</taxon>
        <taxon>Uroviricota</taxon>
        <taxon>Caudoviricetes</taxon>
    </lineage>
</organism>
<accession>A0A8S5N120</accession>
<name>A0A8S5N120_9CAUD</name>
<dbReference type="EMBL" id="BK015038">
    <property type="protein sequence ID" value="DAD88302.1"/>
    <property type="molecule type" value="Genomic_DNA"/>
</dbReference>
<evidence type="ECO:0000313" key="1">
    <source>
        <dbReference type="EMBL" id="DAD88302.1"/>
    </source>
</evidence>
<protein>
    <submittedName>
        <fullName evidence="1">Uncharacterized protein</fullName>
    </submittedName>
</protein>
<reference evidence="1" key="1">
    <citation type="journal article" date="2021" name="Proc. Natl. Acad. Sci. U.S.A.">
        <title>A Catalog of Tens of Thousands of Viruses from Human Metagenomes Reveals Hidden Associations with Chronic Diseases.</title>
        <authorList>
            <person name="Tisza M.J."/>
            <person name="Buck C.B."/>
        </authorList>
    </citation>
    <scope>NUCLEOTIDE SEQUENCE</scope>
    <source>
        <strain evidence="1">CtOiG6</strain>
    </source>
</reference>
<sequence>MGVRFSTNGALRLTNGGSFRFNNLNVHLH</sequence>
<proteinExistence type="predicted"/>